<gene>
    <name evidence="3" type="ORF">J2X12_003349</name>
</gene>
<dbReference type="Gene3D" id="3.40.190.10">
    <property type="entry name" value="Periplasmic binding protein-like II"/>
    <property type="match status" value="1"/>
</dbReference>
<evidence type="ECO:0000256" key="2">
    <source>
        <dbReference type="SAM" id="MobiDB-lite"/>
    </source>
</evidence>
<reference evidence="3" key="1">
    <citation type="submission" date="2023-07" db="EMBL/GenBank/DDBJ databases">
        <title>Sorghum-associated microbial communities from plants grown in Nebraska, USA.</title>
        <authorList>
            <person name="Schachtman D."/>
        </authorList>
    </citation>
    <scope>NUCLEOTIDE SEQUENCE</scope>
    <source>
        <strain evidence="3">BE261</strain>
    </source>
</reference>
<evidence type="ECO:0000256" key="1">
    <source>
        <dbReference type="ARBA" id="ARBA00006987"/>
    </source>
</evidence>
<proteinExistence type="inferred from homology"/>
<keyword evidence="3" id="KW-0675">Receptor</keyword>
<dbReference type="AlphaFoldDB" id="A0AAW8NHD2"/>
<dbReference type="InterPro" id="IPR042100">
    <property type="entry name" value="Bug_dom1"/>
</dbReference>
<name>A0AAW8NHD2_PSEOX</name>
<dbReference type="Proteomes" id="UP001262032">
    <property type="component" value="Unassembled WGS sequence"/>
</dbReference>
<dbReference type="EMBL" id="JAVDWN010000013">
    <property type="protein sequence ID" value="MDR7165303.1"/>
    <property type="molecule type" value="Genomic_DNA"/>
</dbReference>
<dbReference type="PANTHER" id="PTHR42928">
    <property type="entry name" value="TRICARBOXYLATE-BINDING PROTEIN"/>
    <property type="match status" value="1"/>
</dbReference>
<dbReference type="InterPro" id="IPR005064">
    <property type="entry name" value="BUG"/>
</dbReference>
<organism evidence="3 4">
    <name type="scientific">Pseudarthrobacter oxydans</name>
    <name type="common">Arthrobacter oxydans</name>
    <dbReference type="NCBI Taxonomy" id="1671"/>
    <lineage>
        <taxon>Bacteria</taxon>
        <taxon>Bacillati</taxon>
        <taxon>Actinomycetota</taxon>
        <taxon>Actinomycetes</taxon>
        <taxon>Micrococcales</taxon>
        <taxon>Micrococcaceae</taxon>
        <taxon>Pseudarthrobacter</taxon>
    </lineage>
</organism>
<accession>A0AAW8NHD2</accession>
<protein>
    <submittedName>
        <fullName evidence="3">Tripartite-type tricarboxylate transporter receptor subunit TctC</fullName>
    </submittedName>
</protein>
<dbReference type="PANTHER" id="PTHR42928:SF5">
    <property type="entry name" value="BLR1237 PROTEIN"/>
    <property type="match status" value="1"/>
</dbReference>
<dbReference type="GeneID" id="97423811"/>
<evidence type="ECO:0000313" key="4">
    <source>
        <dbReference type="Proteomes" id="UP001262032"/>
    </source>
</evidence>
<evidence type="ECO:0000313" key="3">
    <source>
        <dbReference type="EMBL" id="MDR7165303.1"/>
    </source>
</evidence>
<comment type="caution">
    <text evidence="3">The sequence shown here is derived from an EMBL/GenBank/DDBJ whole genome shotgun (WGS) entry which is preliminary data.</text>
</comment>
<dbReference type="Gene3D" id="3.40.190.150">
    <property type="entry name" value="Bordetella uptake gene, domain 1"/>
    <property type="match status" value="1"/>
</dbReference>
<feature type="region of interest" description="Disordered" evidence="2">
    <location>
        <begin position="1"/>
        <end position="36"/>
    </location>
</feature>
<sequence>MTSNKSSLEPPGTSPDGAADSAEQTQHTELPDPPKHSRRTILAAVGAFALLGTATTVLGGSLLNPPSSTEDGDFSGETLEFLIPLASGGGTDTWARFIGTELTNYVAGRPGFAPVNEAGGEGILGTNRFARSAKTDGTEILVGTASTVVPWVLGRSAVKYSFEDLKPVVVNGTGGVIYARAEAGVAGVQDLINRDTPLEFGGISATGLDITTLVAFDLLEADVTSTFGFEGRGPVNLALQRGEIDLDYQTTSAYGSAVEGIAKEGKAVVLMSFGQLDEAGEVVRDPNFPDVPTVAEAYETLHGAKPSGEKYEAYKTLLGLTYTYQKGLWVPQETPEKAYQLLRESSEKLGTDPAFQEKAAKVLGGYPLVADSGVAGRVREAYTVSSSVRSYVTGLLADKYNIHVE</sequence>
<comment type="similarity">
    <text evidence="1">Belongs to the UPF0065 (bug) family.</text>
</comment>
<dbReference type="RefSeq" id="WP_310113568.1">
    <property type="nucleotide sequence ID" value="NZ_JAVDTN010000013.1"/>
</dbReference>